<feature type="signal peptide" evidence="1">
    <location>
        <begin position="1"/>
        <end position="23"/>
    </location>
</feature>
<name>A0A1D2N1C7_ORCCI</name>
<dbReference type="Proteomes" id="UP000094527">
    <property type="component" value="Unassembled WGS sequence"/>
</dbReference>
<evidence type="ECO:0000313" key="2">
    <source>
        <dbReference type="EMBL" id="ODM99093.1"/>
    </source>
</evidence>
<keyword evidence="3" id="KW-1185">Reference proteome</keyword>
<keyword evidence="1" id="KW-0732">Signal</keyword>
<feature type="chain" id="PRO_5008904871" evidence="1">
    <location>
        <begin position="24"/>
        <end position="76"/>
    </location>
</feature>
<comment type="caution">
    <text evidence="2">The sequence shown here is derived from an EMBL/GenBank/DDBJ whole genome shotgun (WGS) entry which is preliminary data.</text>
</comment>
<evidence type="ECO:0000256" key="1">
    <source>
        <dbReference type="SAM" id="SignalP"/>
    </source>
</evidence>
<accession>A0A1D2N1C7</accession>
<dbReference type="EMBL" id="LJIJ01000300">
    <property type="protein sequence ID" value="ODM99093.1"/>
    <property type="molecule type" value="Genomic_DNA"/>
</dbReference>
<proteinExistence type="predicted"/>
<sequence length="76" mass="8173">MASSRFVFIVLLVSAVFLPLCASSLEKGSIYNLRNVADESYLRVESGGALCKYMGPVVTHPLSILLQLLSVGVTLN</sequence>
<evidence type="ECO:0000313" key="3">
    <source>
        <dbReference type="Proteomes" id="UP000094527"/>
    </source>
</evidence>
<gene>
    <name evidence="2" type="ORF">Ocin01_07585</name>
</gene>
<reference evidence="2 3" key="1">
    <citation type="journal article" date="2016" name="Genome Biol. Evol.">
        <title>Gene Family Evolution Reflects Adaptation to Soil Environmental Stressors in the Genome of the Collembolan Orchesella cincta.</title>
        <authorList>
            <person name="Faddeeva-Vakhrusheva A."/>
            <person name="Derks M.F."/>
            <person name="Anvar S.Y."/>
            <person name="Agamennone V."/>
            <person name="Suring W."/>
            <person name="Smit S."/>
            <person name="van Straalen N.M."/>
            <person name="Roelofs D."/>
        </authorList>
    </citation>
    <scope>NUCLEOTIDE SEQUENCE [LARGE SCALE GENOMIC DNA]</scope>
    <source>
        <tissue evidence="2">Mixed pool</tissue>
    </source>
</reference>
<organism evidence="2 3">
    <name type="scientific">Orchesella cincta</name>
    <name type="common">Springtail</name>
    <name type="synonym">Podura cincta</name>
    <dbReference type="NCBI Taxonomy" id="48709"/>
    <lineage>
        <taxon>Eukaryota</taxon>
        <taxon>Metazoa</taxon>
        <taxon>Ecdysozoa</taxon>
        <taxon>Arthropoda</taxon>
        <taxon>Hexapoda</taxon>
        <taxon>Collembola</taxon>
        <taxon>Entomobryomorpha</taxon>
        <taxon>Entomobryoidea</taxon>
        <taxon>Orchesellidae</taxon>
        <taxon>Orchesellinae</taxon>
        <taxon>Orchesella</taxon>
    </lineage>
</organism>
<dbReference type="AlphaFoldDB" id="A0A1D2N1C7"/>
<protein>
    <submittedName>
        <fullName evidence="2">Uncharacterized protein</fullName>
    </submittedName>
</protein>